<dbReference type="AlphaFoldDB" id="A0A3B0IVL9"/>
<protein>
    <submittedName>
        <fullName evidence="1">Uncharacterized protein</fullName>
    </submittedName>
</protein>
<organism evidence="1">
    <name type="scientific">Wolbachia endosymbiont of Aleurodicus dispersus</name>
    <dbReference type="NCBI Taxonomy" id="1288877"/>
    <lineage>
        <taxon>Bacteria</taxon>
        <taxon>Pseudomonadati</taxon>
        <taxon>Pseudomonadota</taxon>
        <taxon>Alphaproteobacteria</taxon>
        <taxon>Rickettsiales</taxon>
        <taxon>Anaplasmataceae</taxon>
        <taxon>Wolbachieae</taxon>
        <taxon>Wolbachia</taxon>
    </lineage>
</organism>
<dbReference type="EMBL" id="OUNE01000108">
    <property type="protein sequence ID" value="SPP33137.1"/>
    <property type="molecule type" value="Genomic_DNA"/>
</dbReference>
<name>A0A3B0IVL9_9RICK</name>
<reference evidence="1" key="1">
    <citation type="submission" date="2018-04" db="EMBL/GenBank/DDBJ databases">
        <authorList>
            <person name="Go L.Y."/>
            <person name="Mitchell J.A."/>
        </authorList>
    </citation>
    <scope>NUCLEOTIDE SEQUENCE</scope>
    <source>
        <strain evidence="1">WBAD</strain>
    </source>
</reference>
<gene>
    <name evidence="1" type="ORF">WBAD_0648</name>
</gene>
<sequence>MEMLLIGFLKIAFSVMDNPLINNSAVKQFSENSKSDFESFKVKSVIKEL</sequence>
<proteinExistence type="predicted"/>
<accession>A0A3B0IVL9</accession>
<evidence type="ECO:0000313" key="1">
    <source>
        <dbReference type="EMBL" id="SPP33137.1"/>
    </source>
</evidence>